<evidence type="ECO:0000256" key="1">
    <source>
        <dbReference type="SAM" id="MobiDB-lite"/>
    </source>
</evidence>
<dbReference type="CDD" id="cd00093">
    <property type="entry name" value="HTH_XRE"/>
    <property type="match status" value="1"/>
</dbReference>
<dbReference type="Pfam" id="PF13560">
    <property type="entry name" value="HTH_31"/>
    <property type="match status" value="1"/>
</dbReference>
<dbReference type="SUPFAM" id="SSF47413">
    <property type="entry name" value="lambda repressor-like DNA-binding domains"/>
    <property type="match status" value="1"/>
</dbReference>
<proteinExistence type="predicted"/>
<dbReference type="SUPFAM" id="SSF52540">
    <property type="entry name" value="P-loop containing nucleoside triphosphate hydrolases"/>
    <property type="match status" value="1"/>
</dbReference>
<dbReference type="SUPFAM" id="SSF48452">
    <property type="entry name" value="TPR-like"/>
    <property type="match status" value="1"/>
</dbReference>
<dbReference type="InterPro" id="IPR001387">
    <property type="entry name" value="Cro/C1-type_HTH"/>
</dbReference>
<dbReference type="AlphaFoldDB" id="A0AB39QEK8"/>
<evidence type="ECO:0000313" key="3">
    <source>
        <dbReference type="EMBL" id="XDQ40952.1"/>
    </source>
</evidence>
<evidence type="ECO:0000259" key="2">
    <source>
        <dbReference type="PROSITE" id="PS50943"/>
    </source>
</evidence>
<dbReference type="GO" id="GO:0003677">
    <property type="term" value="F:DNA binding"/>
    <property type="evidence" value="ECO:0007669"/>
    <property type="project" value="InterPro"/>
</dbReference>
<dbReference type="InterPro" id="IPR002182">
    <property type="entry name" value="NB-ARC"/>
</dbReference>
<organism evidence="3">
    <name type="scientific">Streptomyces sp. R39</name>
    <dbReference type="NCBI Taxonomy" id="3238631"/>
    <lineage>
        <taxon>Bacteria</taxon>
        <taxon>Bacillati</taxon>
        <taxon>Actinomycetota</taxon>
        <taxon>Actinomycetes</taxon>
        <taxon>Kitasatosporales</taxon>
        <taxon>Streptomycetaceae</taxon>
        <taxon>Streptomyces</taxon>
    </lineage>
</organism>
<dbReference type="Gene3D" id="1.10.260.40">
    <property type="entry name" value="lambda repressor-like DNA-binding domains"/>
    <property type="match status" value="1"/>
</dbReference>
<dbReference type="InterPro" id="IPR019734">
    <property type="entry name" value="TPR_rpt"/>
</dbReference>
<dbReference type="InterPro" id="IPR010982">
    <property type="entry name" value="Lambda_DNA-bd_dom_sf"/>
</dbReference>
<accession>A0AB39QEK8</accession>
<dbReference type="InterPro" id="IPR027417">
    <property type="entry name" value="P-loop_NTPase"/>
</dbReference>
<dbReference type="PRINTS" id="PR00364">
    <property type="entry name" value="DISEASERSIST"/>
</dbReference>
<feature type="region of interest" description="Disordered" evidence="1">
    <location>
        <begin position="1"/>
        <end position="22"/>
    </location>
</feature>
<dbReference type="Pfam" id="PF00931">
    <property type="entry name" value="NB-ARC"/>
    <property type="match status" value="1"/>
</dbReference>
<dbReference type="PANTHER" id="PTHR47691:SF3">
    <property type="entry name" value="HTH-TYPE TRANSCRIPTIONAL REGULATOR RV0890C-RELATED"/>
    <property type="match status" value="1"/>
</dbReference>
<reference evidence="3" key="1">
    <citation type="submission" date="2024-07" db="EMBL/GenBank/DDBJ databases">
        <authorList>
            <person name="Yu S.T."/>
        </authorList>
    </citation>
    <scope>NUCLEOTIDE SEQUENCE</scope>
    <source>
        <strain evidence="3">R39</strain>
    </source>
</reference>
<dbReference type="Gene3D" id="1.25.40.10">
    <property type="entry name" value="Tetratricopeptide repeat domain"/>
    <property type="match status" value="1"/>
</dbReference>
<dbReference type="GO" id="GO:0043531">
    <property type="term" value="F:ADP binding"/>
    <property type="evidence" value="ECO:0007669"/>
    <property type="project" value="InterPro"/>
</dbReference>
<dbReference type="SMART" id="SM00028">
    <property type="entry name" value="TPR"/>
    <property type="match status" value="4"/>
</dbReference>
<dbReference type="Pfam" id="PF13424">
    <property type="entry name" value="TPR_12"/>
    <property type="match status" value="1"/>
</dbReference>
<feature type="domain" description="HTH cro/C1-type" evidence="2">
    <location>
        <begin position="26"/>
        <end position="78"/>
    </location>
</feature>
<dbReference type="Gene3D" id="3.40.50.300">
    <property type="entry name" value="P-loop containing nucleotide triphosphate hydrolases"/>
    <property type="match status" value="1"/>
</dbReference>
<protein>
    <submittedName>
        <fullName evidence="3">Tetratricopeptide repeat protein</fullName>
    </submittedName>
</protein>
<dbReference type="EMBL" id="CP163441">
    <property type="protein sequence ID" value="XDQ40952.1"/>
    <property type="molecule type" value="Genomic_DNA"/>
</dbReference>
<dbReference type="PANTHER" id="PTHR47691">
    <property type="entry name" value="REGULATOR-RELATED"/>
    <property type="match status" value="1"/>
</dbReference>
<sequence>MTGQDPYGRNETGQDAGAAAGFGPSLRRRRAAAGLSLADLSRLVHYSKGYLSKVERGLALPSAELARLCGDVLGPDDLSPAVRAPADAARQIPGQRYALPEPSGHFVGREDETKLIESLVLGPGPRRRAGTVLCAITGMAGVGKTALALRIAHRTEAHFADGCLYLDLHGYSQDLPAVTVADALDRLLRMLGMPAETIPHHVEDRAAVYRGAMTGRRALVVLDNAVDSHQIRPLLPREPGCPVLVTSRSALPSLDEGHHVPLGPLPALDAEALFSSISGIGTGDRGTSGGSPPPAGVRDVVELCGRLPLALRIAATRCRPGGPRTVADFALRLADRRWGLAELDDGERSVVAPLTVSFDALGPSEQHLFALLGLLPGDDCTAVSAAVMADWDLPAAERALDRLADAHLLVRTRPGRFRLHDLLRVFARQVADRRFAQGTRAAVTARLAGYYVAAADAMGRVLAPHRYRLPVTDGLDVTAALLPPVAGHDESLAWFAAEQETVVALARESARLGMDIECWRLAYVLRDFFFLTKRWDAWVASHREALLAAHRAADPAAEAVTANNLGLALIETGDLDGAAAHYERAHRIFRGIGDEHGAANAVANRAWVHFYRGEHAEALKEFSTALAYYTRSGARRNVAITLRGIGLTEVELRQFDAAIGHLTTALATLDDLGLHLDTAMALNCLGEAYLRSGRPREGAVRLERAVAVSRMCGSRHEEARALHHLALATAELSGAVPLTDREIRQDG</sequence>
<gene>
    <name evidence="3" type="ORF">AB5J52_00990</name>
</gene>
<dbReference type="InterPro" id="IPR011990">
    <property type="entry name" value="TPR-like_helical_dom_sf"/>
</dbReference>
<name>A0AB39QEK8_9ACTN</name>
<dbReference type="RefSeq" id="WP_369220704.1">
    <property type="nucleotide sequence ID" value="NZ_CP163441.1"/>
</dbReference>
<dbReference type="SMART" id="SM00530">
    <property type="entry name" value="HTH_XRE"/>
    <property type="match status" value="1"/>
</dbReference>
<dbReference type="PROSITE" id="PS50943">
    <property type="entry name" value="HTH_CROC1"/>
    <property type="match status" value="1"/>
</dbReference>